<accession>A0ABS9S0Q6</accession>
<name>A0ABS9S0Q6_9GAMM</name>
<proteinExistence type="predicted"/>
<dbReference type="Proteomes" id="UP001202117">
    <property type="component" value="Unassembled WGS sequence"/>
</dbReference>
<organism evidence="2 3">
    <name type="scientific">Halomonas flagellata</name>
    <dbReference type="NCBI Taxonomy" id="2920385"/>
    <lineage>
        <taxon>Bacteria</taxon>
        <taxon>Pseudomonadati</taxon>
        <taxon>Pseudomonadota</taxon>
        <taxon>Gammaproteobacteria</taxon>
        <taxon>Oceanospirillales</taxon>
        <taxon>Halomonadaceae</taxon>
        <taxon>Halomonas</taxon>
    </lineage>
</organism>
<comment type="caution">
    <text evidence="2">The sequence shown here is derived from an EMBL/GenBank/DDBJ whole genome shotgun (WGS) entry which is preliminary data.</text>
</comment>
<evidence type="ECO:0000313" key="3">
    <source>
        <dbReference type="Proteomes" id="UP001202117"/>
    </source>
</evidence>
<feature type="non-terminal residue" evidence="2">
    <location>
        <position position="109"/>
    </location>
</feature>
<dbReference type="EMBL" id="JAKVPY010000146">
    <property type="protein sequence ID" value="MCH4565677.1"/>
    <property type="molecule type" value="Genomic_DNA"/>
</dbReference>
<gene>
    <name evidence="2" type="ORF">MKP05_21590</name>
</gene>
<dbReference type="Gene3D" id="1.10.10.1320">
    <property type="entry name" value="Anti-sigma factor, zinc-finger domain"/>
    <property type="match status" value="1"/>
</dbReference>
<sequence length="109" mass="12959">MKHRQIKDLLPHYIEDQLDDREREKVAAHLEHCPECQKEQEEYKMLLKAFNYEKQISPADRIRQRFYEQIEKEKQIQPKGVSLEKSYSKKSYGLGQLIRLAACIVLVIG</sequence>
<reference evidence="2 3" key="1">
    <citation type="submission" date="2022-02" db="EMBL/GenBank/DDBJ databases">
        <title>Halomonas fukangensis sp. nov., a halophilic bacterium isolated from a bulk soil of Kalidium foliatum at Fukang.</title>
        <authorList>
            <person name="Huang Y."/>
        </authorList>
    </citation>
    <scope>NUCLEOTIDE SEQUENCE [LARGE SCALE GENOMIC DNA]</scope>
    <source>
        <strain evidence="2 3">EGI 63088</strain>
    </source>
</reference>
<dbReference type="InterPro" id="IPR027383">
    <property type="entry name" value="Znf_put"/>
</dbReference>
<dbReference type="InterPro" id="IPR041916">
    <property type="entry name" value="Anti_sigma_zinc_sf"/>
</dbReference>
<dbReference type="RefSeq" id="WP_240570175.1">
    <property type="nucleotide sequence ID" value="NZ_JAKVPY010000146.1"/>
</dbReference>
<protein>
    <submittedName>
        <fullName evidence="2">Zf-HC2 domain-containing protein</fullName>
    </submittedName>
</protein>
<evidence type="ECO:0000313" key="2">
    <source>
        <dbReference type="EMBL" id="MCH4565677.1"/>
    </source>
</evidence>
<keyword evidence="3" id="KW-1185">Reference proteome</keyword>
<dbReference type="Pfam" id="PF13490">
    <property type="entry name" value="zf-HC2"/>
    <property type="match status" value="1"/>
</dbReference>
<evidence type="ECO:0000259" key="1">
    <source>
        <dbReference type="Pfam" id="PF13490"/>
    </source>
</evidence>
<feature type="domain" description="Putative zinc-finger" evidence="1">
    <location>
        <begin position="4"/>
        <end position="37"/>
    </location>
</feature>